<evidence type="ECO:0000256" key="2">
    <source>
        <dbReference type="ARBA" id="ARBA00022630"/>
    </source>
</evidence>
<dbReference type="InterPro" id="IPR012349">
    <property type="entry name" value="Split_barrel_FMN-bd"/>
</dbReference>
<evidence type="ECO:0000256" key="3">
    <source>
        <dbReference type="ARBA" id="ARBA00038054"/>
    </source>
</evidence>
<gene>
    <name evidence="5" type="ORF">S01H1_01094</name>
</gene>
<dbReference type="AlphaFoldDB" id="X0TN05"/>
<evidence type="ECO:0000256" key="1">
    <source>
        <dbReference type="ARBA" id="ARBA00001917"/>
    </source>
</evidence>
<accession>X0TN05</accession>
<dbReference type="SMART" id="SM00903">
    <property type="entry name" value="Flavin_Reduct"/>
    <property type="match status" value="1"/>
</dbReference>
<comment type="cofactor">
    <cofactor evidence="1">
        <name>FMN</name>
        <dbReference type="ChEBI" id="CHEBI:58210"/>
    </cofactor>
</comment>
<proteinExistence type="inferred from homology"/>
<keyword evidence="2" id="KW-0285">Flavoprotein</keyword>
<evidence type="ECO:0000313" key="5">
    <source>
        <dbReference type="EMBL" id="GAF77460.1"/>
    </source>
</evidence>
<dbReference type="GO" id="GO:0010181">
    <property type="term" value="F:FMN binding"/>
    <property type="evidence" value="ECO:0007669"/>
    <property type="project" value="InterPro"/>
</dbReference>
<dbReference type="InterPro" id="IPR052174">
    <property type="entry name" value="Flavoredoxin"/>
</dbReference>
<sequence>MRGVLTEFDARRLLAGAPVVLVTTRWHGVANVMPVAWNMPLSHDPPLVGIAVHPSRHTYDMLRLSQEFALNVPSRRLMNHVQYFGTVSGRDVQKIEEAKLPTFKAQRVDAPLLEGCLAYIECSVEEVLRLGDHYLFVGKV</sequence>
<evidence type="ECO:0000259" key="4">
    <source>
        <dbReference type="SMART" id="SM00903"/>
    </source>
</evidence>
<dbReference type="SUPFAM" id="SSF50475">
    <property type="entry name" value="FMN-binding split barrel"/>
    <property type="match status" value="1"/>
</dbReference>
<feature type="non-terminal residue" evidence="5">
    <location>
        <position position="140"/>
    </location>
</feature>
<name>X0TN05_9ZZZZ</name>
<feature type="domain" description="Flavin reductase like" evidence="4">
    <location>
        <begin position="14"/>
        <end position="140"/>
    </location>
</feature>
<dbReference type="InterPro" id="IPR002563">
    <property type="entry name" value="Flavin_Rdtase-like_dom"/>
</dbReference>
<dbReference type="Pfam" id="PF01613">
    <property type="entry name" value="Flavin_Reduct"/>
    <property type="match status" value="1"/>
</dbReference>
<dbReference type="Gene3D" id="2.30.110.10">
    <property type="entry name" value="Electron Transport, Fmn-binding Protein, Chain A"/>
    <property type="match status" value="1"/>
</dbReference>
<dbReference type="EMBL" id="BARS01000446">
    <property type="protein sequence ID" value="GAF77460.1"/>
    <property type="molecule type" value="Genomic_DNA"/>
</dbReference>
<dbReference type="PANTHER" id="PTHR43567">
    <property type="entry name" value="FLAVOREDOXIN-RELATED-RELATED"/>
    <property type="match status" value="1"/>
</dbReference>
<protein>
    <recommendedName>
        <fullName evidence="4">Flavin reductase like domain-containing protein</fullName>
    </recommendedName>
</protein>
<comment type="similarity">
    <text evidence="3">Belongs to the flavoredoxin family.</text>
</comment>
<reference evidence="5" key="1">
    <citation type="journal article" date="2014" name="Front. Microbiol.">
        <title>High frequency of phylogenetically diverse reductive dehalogenase-homologous genes in deep subseafloor sedimentary metagenomes.</title>
        <authorList>
            <person name="Kawai M."/>
            <person name="Futagami T."/>
            <person name="Toyoda A."/>
            <person name="Takaki Y."/>
            <person name="Nishi S."/>
            <person name="Hori S."/>
            <person name="Arai W."/>
            <person name="Tsubouchi T."/>
            <person name="Morono Y."/>
            <person name="Uchiyama I."/>
            <person name="Ito T."/>
            <person name="Fujiyama A."/>
            <person name="Inagaki F."/>
            <person name="Takami H."/>
        </authorList>
    </citation>
    <scope>NUCLEOTIDE SEQUENCE</scope>
    <source>
        <strain evidence="5">Expedition CK06-06</strain>
    </source>
</reference>
<organism evidence="5">
    <name type="scientific">marine sediment metagenome</name>
    <dbReference type="NCBI Taxonomy" id="412755"/>
    <lineage>
        <taxon>unclassified sequences</taxon>
        <taxon>metagenomes</taxon>
        <taxon>ecological metagenomes</taxon>
    </lineage>
</organism>
<comment type="caution">
    <text evidence="5">The sequence shown here is derived from an EMBL/GenBank/DDBJ whole genome shotgun (WGS) entry which is preliminary data.</text>
</comment>
<dbReference type="PANTHER" id="PTHR43567:SF1">
    <property type="entry name" value="FLAVOREDOXIN"/>
    <property type="match status" value="1"/>
</dbReference>